<dbReference type="OrthoDB" id="359525at2157"/>
<proteinExistence type="predicted"/>
<organism evidence="1 2">
    <name type="scientific">Halomicrobium mukohataei</name>
    <dbReference type="NCBI Taxonomy" id="57705"/>
    <lineage>
        <taxon>Archaea</taxon>
        <taxon>Methanobacteriati</taxon>
        <taxon>Methanobacteriota</taxon>
        <taxon>Stenosarchaea group</taxon>
        <taxon>Halobacteria</taxon>
        <taxon>Halobacteriales</taxon>
        <taxon>Haloarculaceae</taxon>
        <taxon>Halomicrobium</taxon>
    </lineage>
</organism>
<dbReference type="RefSeq" id="WP_170094351.1">
    <property type="nucleotide sequence ID" value="NZ_WOYG01000001.1"/>
</dbReference>
<gene>
    <name evidence="1" type="ORF">GOC74_12165</name>
</gene>
<name>A0A847UGI0_9EURY</name>
<evidence type="ECO:0000313" key="2">
    <source>
        <dbReference type="Proteomes" id="UP000608662"/>
    </source>
</evidence>
<dbReference type="GeneID" id="94361481"/>
<reference evidence="1" key="1">
    <citation type="submission" date="2019-12" db="EMBL/GenBank/DDBJ databases">
        <title>Whole-genome sequence of Halomicrobium mukohataei pws1.</title>
        <authorList>
            <person name="Verma D.K."/>
            <person name="Gopal K."/>
            <person name="Prasad E.S."/>
        </authorList>
    </citation>
    <scope>NUCLEOTIDE SEQUENCE</scope>
    <source>
        <strain evidence="1">Pws1</strain>
    </source>
</reference>
<dbReference type="Proteomes" id="UP000608662">
    <property type="component" value="Unassembled WGS sequence"/>
</dbReference>
<sequence length="91" mass="10424">MTYRIEAPDDQIVRGYRDHQDIKYCPFCGSGAIEFYGWLPHDDEPDRPTERLFDCDNCGGFSVDGDVVGAERNVALPRELCESSDQWYANE</sequence>
<protein>
    <submittedName>
        <fullName evidence="1">Uncharacterized protein</fullName>
    </submittedName>
</protein>
<evidence type="ECO:0000313" key="1">
    <source>
        <dbReference type="EMBL" id="NLV10680.1"/>
    </source>
</evidence>
<comment type="caution">
    <text evidence="1">The sequence shown here is derived from an EMBL/GenBank/DDBJ whole genome shotgun (WGS) entry which is preliminary data.</text>
</comment>
<accession>A0A847UGI0</accession>
<dbReference type="AlphaFoldDB" id="A0A847UGI0"/>
<dbReference type="EMBL" id="WOYG01000001">
    <property type="protein sequence ID" value="NLV10680.1"/>
    <property type="molecule type" value="Genomic_DNA"/>
</dbReference>